<protein>
    <submittedName>
        <fullName evidence="1">Uncharacterized protein</fullName>
    </submittedName>
</protein>
<gene>
    <name evidence="1" type="ORF">AUJ35_03400</name>
</gene>
<organism evidence="1 2">
    <name type="scientific">Candidatus Falkowbacteria bacterium CG1_02_41_21</name>
    <dbReference type="NCBI Taxonomy" id="1805147"/>
    <lineage>
        <taxon>Bacteria</taxon>
        <taxon>Candidatus Falkowiibacteriota</taxon>
    </lineage>
</organism>
<accession>A0A1J4T4S4</accession>
<dbReference type="AlphaFoldDB" id="A0A1J4T4S4"/>
<sequence>MFDFLLIALAIKKCPRCQKLFGKKKKEWEKDDKTQEVISKFNSNKLLIENFGKIKFKDTFCPDCQSLLPDMTVAKFNGLVAVSEK</sequence>
<comment type="caution">
    <text evidence="1">The sequence shown here is derived from an EMBL/GenBank/DDBJ whole genome shotgun (WGS) entry which is preliminary data.</text>
</comment>
<evidence type="ECO:0000313" key="1">
    <source>
        <dbReference type="EMBL" id="OIO06794.1"/>
    </source>
</evidence>
<reference evidence="1 2" key="1">
    <citation type="journal article" date="2016" name="Environ. Microbiol.">
        <title>Genomic resolution of a cold subsurface aquifer community provides metabolic insights for novel microbes adapted to high CO concentrations.</title>
        <authorList>
            <person name="Probst A.J."/>
            <person name="Castelle C.J."/>
            <person name="Singh A."/>
            <person name="Brown C.T."/>
            <person name="Anantharaman K."/>
            <person name="Sharon I."/>
            <person name="Hug L.A."/>
            <person name="Burstein D."/>
            <person name="Emerson J.B."/>
            <person name="Thomas B.C."/>
            <person name="Banfield J.F."/>
        </authorList>
    </citation>
    <scope>NUCLEOTIDE SEQUENCE [LARGE SCALE GENOMIC DNA]</scope>
    <source>
        <strain evidence="1">CG1_02_41_21</strain>
    </source>
</reference>
<name>A0A1J4T4S4_9BACT</name>
<dbReference type="EMBL" id="MNUV01000061">
    <property type="protein sequence ID" value="OIO06794.1"/>
    <property type="molecule type" value="Genomic_DNA"/>
</dbReference>
<proteinExistence type="predicted"/>
<dbReference type="Proteomes" id="UP000182860">
    <property type="component" value="Unassembled WGS sequence"/>
</dbReference>
<evidence type="ECO:0000313" key="2">
    <source>
        <dbReference type="Proteomes" id="UP000182860"/>
    </source>
</evidence>